<feature type="transmembrane region" description="Helical" evidence="1">
    <location>
        <begin position="79"/>
        <end position="101"/>
    </location>
</feature>
<dbReference type="GO" id="GO:0016020">
    <property type="term" value="C:membrane"/>
    <property type="evidence" value="ECO:0007669"/>
    <property type="project" value="InterPro"/>
</dbReference>
<proteinExistence type="predicted"/>
<name>A0AAC8UUJ8_9LACO</name>
<organism evidence="2 3">
    <name type="scientific">Levilactobacillus koreensis</name>
    <dbReference type="NCBI Taxonomy" id="637971"/>
    <lineage>
        <taxon>Bacteria</taxon>
        <taxon>Bacillati</taxon>
        <taxon>Bacillota</taxon>
        <taxon>Bacilli</taxon>
        <taxon>Lactobacillales</taxon>
        <taxon>Lactobacillaceae</taxon>
        <taxon>Levilactobacillus</taxon>
    </lineage>
</organism>
<dbReference type="KEGG" id="lko:ABN16_06790"/>
<evidence type="ECO:0000313" key="2">
    <source>
        <dbReference type="EMBL" id="AKP64730.1"/>
    </source>
</evidence>
<dbReference type="AlphaFoldDB" id="A0AAC8UUJ8"/>
<dbReference type="RefSeq" id="WP_048734173.1">
    <property type="nucleotide sequence ID" value="NZ_CP012033.1"/>
</dbReference>
<dbReference type="Pfam" id="PF05656">
    <property type="entry name" value="DUF805"/>
    <property type="match status" value="1"/>
</dbReference>
<keyword evidence="1" id="KW-0472">Membrane</keyword>
<reference evidence="2 3" key="1">
    <citation type="submission" date="2015-07" db="EMBL/GenBank/DDBJ databases">
        <title>Lactobacillus korensis/26-25/ whole genome sequencing.</title>
        <authorList>
            <person name="Kim M.K."/>
            <person name="Im W.-T."/>
            <person name="Srinivasan S."/>
            <person name="Lee J.-J."/>
        </authorList>
    </citation>
    <scope>NUCLEOTIDE SEQUENCE [LARGE SCALE GENOMIC DNA]</scope>
    <source>
        <strain evidence="2 3">26-25</strain>
    </source>
</reference>
<accession>A0AAC8UUJ8</accession>
<keyword evidence="1" id="KW-0812">Transmembrane</keyword>
<sequence length="183" mass="20447">MENYRSTCIKCGKPIPLGANFCQYCSAAQSFEARSTVTMPLEPLDRPYNETMQPNLISSTGLFFKNLTNTSKCLGRADYWWGMVGISLIGLFIGIFGLFTIGQRHDWTQLTSYSAATWTVLVPPIFLLVILVFGLTTAEIRRLHDTGHSGKIWLLNLLIPFGGILLAVILCEPSKQRQNPYVP</sequence>
<evidence type="ECO:0000313" key="3">
    <source>
        <dbReference type="Proteomes" id="UP000036000"/>
    </source>
</evidence>
<protein>
    <recommendedName>
        <fullName evidence="4">DUF805 domain-containing protein</fullName>
    </recommendedName>
</protein>
<feature type="transmembrane region" description="Helical" evidence="1">
    <location>
        <begin position="152"/>
        <end position="170"/>
    </location>
</feature>
<gene>
    <name evidence="2" type="ORF">ABN16_06790</name>
</gene>
<evidence type="ECO:0008006" key="4">
    <source>
        <dbReference type="Google" id="ProtNLM"/>
    </source>
</evidence>
<dbReference type="InterPro" id="IPR008523">
    <property type="entry name" value="DUF805"/>
</dbReference>
<dbReference type="Proteomes" id="UP000036000">
    <property type="component" value="Chromosome"/>
</dbReference>
<feature type="transmembrane region" description="Helical" evidence="1">
    <location>
        <begin position="121"/>
        <end position="140"/>
    </location>
</feature>
<keyword evidence="3" id="KW-1185">Reference proteome</keyword>
<evidence type="ECO:0000256" key="1">
    <source>
        <dbReference type="SAM" id="Phobius"/>
    </source>
</evidence>
<keyword evidence="1" id="KW-1133">Transmembrane helix</keyword>
<dbReference type="EMBL" id="CP012033">
    <property type="protein sequence ID" value="AKP64730.1"/>
    <property type="molecule type" value="Genomic_DNA"/>
</dbReference>